<gene>
    <name evidence="1" type="ORF">DHETER_LOCUS15772</name>
</gene>
<accession>A0ACA9QZ71</accession>
<evidence type="ECO:0000313" key="2">
    <source>
        <dbReference type="Proteomes" id="UP000789702"/>
    </source>
</evidence>
<name>A0ACA9QZ71_9GLOM</name>
<reference evidence="1" key="1">
    <citation type="submission" date="2021-06" db="EMBL/GenBank/DDBJ databases">
        <authorList>
            <person name="Kallberg Y."/>
            <person name="Tangrot J."/>
            <person name="Rosling A."/>
        </authorList>
    </citation>
    <scope>NUCLEOTIDE SEQUENCE</scope>
    <source>
        <strain evidence="1">IL203A</strain>
    </source>
</reference>
<dbReference type="EMBL" id="CAJVPU010056255">
    <property type="protein sequence ID" value="CAG8770037.1"/>
    <property type="molecule type" value="Genomic_DNA"/>
</dbReference>
<feature type="non-terminal residue" evidence="1">
    <location>
        <position position="63"/>
    </location>
</feature>
<dbReference type="Proteomes" id="UP000789702">
    <property type="component" value="Unassembled WGS sequence"/>
</dbReference>
<protein>
    <submittedName>
        <fullName evidence="1">10995_t:CDS:1</fullName>
    </submittedName>
</protein>
<proteinExistence type="predicted"/>
<evidence type="ECO:0000313" key="1">
    <source>
        <dbReference type="EMBL" id="CAG8770037.1"/>
    </source>
</evidence>
<keyword evidence="2" id="KW-1185">Reference proteome</keyword>
<organism evidence="1 2">
    <name type="scientific">Dentiscutata heterogama</name>
    <dbReference type="NCBI Taxonomy" id="1316150"/>
    <lineage>
        <taxon>Eukaryota</taxon>
        <taxon>Fungi</taxon>
        <taxon>Fungi incertae sedis</taxon>
        <taxon>Mucoromycota</taxon>
        <taxon>Glomeromycotina</taxon>
        <taxon>Glomeromycetes</taxon>
        <taxon>Diversisporales</taxon>
        <taxon>Gigasporaceae</taxon>
        <taxon>Dentiscutata</taxon>
    </lineage>
</organism>
<sequence>MSNIHITPGELVTTGTIVSELHYGLYLQDWWIFSEEENQSYPISLCLGLEIIIQLNKNLLLFV</sequence>
<comment type="caution">
    <text evidence="1">The sequence shown here is derived from an EMBL/GenBank/DDBJ whole genome shotgun (WGS) entry which is preliminary data.</text>
</comment>